<comment type="caution">
    <text evidence="3">The sequence shown here is derived from an EMBL/GenBank/DDBJ whole genome shotgun (WGS) entry which is preliminary data.</text>
</comment>
<feature type="compositionally biased region" description="Basic and acidic residues" evidence="1">
    <location>
        <begin position="1"/>
        <end position="10"/>
    </location>
</feature>
<accession>A0A6D2KK94</accession>
<reference evidence="3" key="1">
    <citation type="submission" date="2020-01" db="EMBL/GenBank/DDBJ databases">
        <authorList>
            <person name="Mishra B."/>
        </authorList>
    </citation>
    <scope>NUCLEOTIDE SEQUENCE [LARGE SCALE GENOMIC DNA]</scope>
</reference>
<feature type="compositionally biased region" description="Low complexity" evidence="1">
    <location>
        <begin position="439"/>
        <end position="457"/>
    </location>
</feature>
<gene>
    <name evidence="3" type="ORF">MERR_LOCUS40872</name>
</gene>
<keyword evidence="4" id="KW-1185">Reference proteome</keyword>
<feature type="region of interest" description="Disordered" evidence="1">
    <location>
        <begin position="1"/>
        <end position="47"/>
    </location>
</feature>
<feature type="domain" description="DUF4283" evidence="2">
    <location>
        <begin position="93"/>
        <end position="175"/>
    </location>
</feature>
<evidence type="ECO:0000256" key="1">
    <source>
        <dbReference type="SAM" id="MobiDB-lite"/>
    </source>
</evidence>
<dbReference type="PANTHER" id="PTHR31286:SF99">
    <property type="entry name" value="DUF4283 DOMAIN-CONTAINING PROTEIN"/>
    <property type="match status" value="1"/>
</dbReference>
<organism evidence="3 4">
    <name type="scientific">Microthlaspi erraticum</name>
    <dbReference type="NCBI Taxonomy" id="1685480"/>
    <lineage>
        <taxon>Eukaryota</taxon>
        <taxon>Viridiplantae</taxon>
        <taxon>Streptophyta</taxon>
        <taxon>Embryophyta</taxon>
        <taxon>Tracheophyta</taxon>
        <taxon>Spermatophyta</taxon>
        <taxon>Magnoliopsida</taxon>
        <taxon>eudicotyledons</taxon>
        <taxon>Gunneridae</taxon>
        <taxon>Pentapetalae</taxon>
        <taxon>rosids</taxon>
        <taxon>malvids</taxon>
        <taxon>Brassicales</taxon>
        <taxon>Brassicaceae</taxon>
        <taxon>Coluteocarpeae</taxon>
        <taxon>Microthlaspi</taxon>
    </lineage>
</organism>
<name>A0A6D2KK94_9BRAS</name>
<evidence type="ECO:0000259" key="2">
    <source>
        <dbReference type="Pfam" id="PF14111"/>
    </source>
</evidence>
<dbReference type="EMBL" id="CACVBM020001540">
    <property type="protein sequence ID" value="CAA7053636.1"/>
    <property type="molecule type" value="Genomic_DNA"/>
</dbReference>
<feature type="compositionally biased region" description="Basic and acidic residues" evidence="1">
    <location>
        <begin position="18"/>
        <end position="29"/>
    </location>
</feature>
<evidence type="ECO:0000313" key="3">
    <source>
        <dbReference type="EMBL" id="CAA7053636.1"/>
    </source>
</evidence>
<evidence type="ECO:0000313" key="4">
    <source>
        <dbReference type="Proteomes" id="UP000467841"/>
    </source>
</evidence>
<protein>
    <recommendedName>
        <fullName evidence="2">DUF4283 domain-containing protein</fullName>
    </recommendedName>
</protein>
<dbReference type="PANTHER" id="PTHR31286">
    <property type="entry name" value="GLYCINE-RICH CELL WALL STRUCTURAL PROTEIN 1.8-LIKE"/>
    <property type="match status" value="1"/>
</dbReference>
<dbReference type="Proteomes" id="UP000467841">
    <property type="component" value="Unassembled WGS sequence"/>
</dbReference>
<feature type="region of interest" description="Disordered" evidence="1">
    <location>
        <begin position="356"/>
        <end position="463"/>
    </location>
</feature>
<dbReference type="InterPro" id="IPR040256">
    <property type="entry name" value="At4g02000-like"/>
</dbReference>
<dbReference type="Pfam" id="PF14111">
    <property type="entry name" value="DUF4283"/>
    <property type="match status" value="1"/>
</dbReference>
<sequence length="463" mass="50502">MSAEKGDSRVSEAQVHNAHMEDVGEKGRPPGEPPDAPGSWAQKVAGGTTGGMLVPEDVVDDAFVEARLHLEFPDGDDREPVVTIGEEVLTAMNGLWKKCMIVKVLGRGVSISVMSRKLREMWRPKGAMYVLDLPRQFYMIRFELEEEYMAALTGGPWRVFGSYLMTHAWSPDFDPLRSEIETTPVWVRISNLPVNFYHKSILMGIAKGLGKPGTILINGERYFVSYEGLPNICSLCGIYGHLVHSCPKRAQEVGTVVGTQGSPANASEKEMPVMEDGFTQVRRGRRQPIENVSPAVTDRQARELRKGSDTHNILLNNRFGNLEENKSVEQGTQIVFGAGMGHGPLSNRMMQKGRKIGSGKVGDMGRVRKANSGRPTKGLVFGPTSGEHEFPVGGKCPRVETSGGPSERFVVTERPEKQGTDSVNQDRDGVLAESTVDQTMESASAAMAASETLSEASIMRNGA</sequence>
<proteinExistence type="predicted"/>
<dbReference type="AlphaFoldDB" id="A0A6D2KK94"/>
<dbReference type="InterPro" id="IPR025558">
    <property type="entry name" value="DUF4283"/>
</dbReference>
<feature type="compositionally biased region" description="Basic and acidic residues" evidence="1">
    <location>
        <begin position="410"/>
        <end position="430"/>
    </location>
</feature>
<dbReference type="OrthoDB" id="1435853at2759"/>